<dbReference type="KEGG" id="cqu:CpipJ_CPIJ015604"/>
<evidence type="ECO:0000313" key="2">
    <source>
        <dbReference type="EnsemblMetazoa" id="CPIJ015604-PA"/>
    </source>
</evidence>
<accession>B0X809</accession>
<sequence length="155" mass="17592">MARRRGLEDKSGFNVENWLDEGRNEISNKKLSDVIVRVKNGSGTKKVQRVQFTNLSLFGHSGKFRLYSTMQGVCCSRMSRICHEVEMTINWTMVPGLHNNGGPYRLHPKVVNRIVGVVPNQIVKTIDLKLVKYNLPGYPPLPVNLDSKKIECLKI</sequence>
<dbReference type="VEuPathDB" id="VectorBase:CPIJ015604"/>
<evidence type="ECO:0000313" key="3">
    <source>
        <dbReference type="Proteomes" id="UP000002320"/>
    </source>
</evidence>
<dbReference type="eggNOG" id="KOG4676">
    <property type="taxonomic scope" value="Eukaryota"/>
</dbReference>
<dbReference type="InParanoid" id="B0X809"/>
<dbReference type="HOGENOM" id="CLU_1697262_0_0_1"/>
<organism>
    <name type="scientific">Culex quinquefasciatus</name>
    <name type="common">Southern house mosquito</name>
    <name type="synonym">Culex pungens</name>
    <dbReference type="NCBI Taxonomy" id="7176"/>
    <lineage>
        <taxon>Eukaryota</taxon>
        <taxon>Metazoa</taxon>
        <taxon>Ecdysozoa</taxon>
        <taxon>Arthropoda</taxon>
        <taxon>Hexapoda</taxon>
        <taxon>Insecta</taxon>
        <taxon>Pterygota</taxon>
        <taxon>Neoptera</taxon>
        <taxon>Endopterygota</taxon>
        <taxon>Diptera</taxon>
        <taxon>Nematocera</taxon>
        <taxon>Culicoidea</taxon>
        <taxon>Culicidae</taxon>
        <taxon>Culicinae</taxon>
        <taxon>Culicini</taxon>
        <taxon>Culex</taxon>
        <taxon>Culex</taxon>
    </lineage>
</organism>
<dbReference type="OrthoDB" id="7763451at2759"/>
<dbReference type="STRING" id="7176.B0X809"/>
<dbReference type="Proteomes" id="UP000002320">
    <property type="component" value="Unassembled WGS sequence"/>
</dbReference>
<reference evidence="1" key="1">
    <citation type="submission" date="2007-03" db="EMBL/GenBank/DDBJ databases">
        <title>Annotation of Culex pipiens quinquefasciatus.</title>
        <authorList>
            <consortium name="The Broad Institute Genome Sequencing Platform"/>
            <person name="Atkinson P.W."/>
            <person name="Hemingway J."/>
            <person name="Christensen B.M."/>
            <person name="Higgs S."/>
            <person name="Kodira C."/>
            <person name="Hannick L."/>
            <person name="Megy K."/>
            <person name="O'Leary S."/>
            <person name="Pearson M."/>
            <person name="Haas B.J."/>
            <person name="Mauceli E."/>
            <person name="Wortman J.R."/>
            <person name="Lee N.H."/>
            <person name="Guigo R."/>
            <person name="Stanke M."/>
            <person name="Alvarado L."/>
            <person name="Amedeo P."/>
            <person name="Antoine C.H."/>
            <person name="Arensburger P."/>
            <person name="Bidwell S.L."/>
            <person name="Crawford M."/>
            <person name="Camaro F."/>
            <person name="Devon K."/>
            <person name="Engels R."/>
            <person name="Hammond M."/>
            <person name="Howarth C."/>
            <person name="Koehrsen M."/>
            <person name="Lawson D."/>
            <person name="Montgomery P."/>
            <person name="Nene V."/>
            <person name="Nusbaum C."/>
            <person name="Puiu D."/>
            <person name="Romero-Severson J."/>
            <person name="Severson D.W."/>
            <person name="Shumway M."/>
            <person name="Sisk P."/>
            <person name="Stolte C."/>
            <person name="Zeng Q."/>
            <person name="Eisenstadt E."/>
            <person name="Fraser-Liggett C."/>
            <person name="Strausberg R."/>
            <person name="Galagan J."/>
            <person name="Birren B."/>
            <person name="Collins F.H."/>
        </authorList>
    </citation>
    <scope>NUCLEOTIDE SEQUENCE [LARGE SCALE GENOMIC DNA]</scope>
    <source>
        <strain evidence="1">JHB</strain>
    </source>
</reference>
<gene>
    <name evidence="2" type="primary">6048943</name>
    <name evidence="1" type="ORF">CpipJ_CPIJ015604</name>
</gene>
<evidence type="ECO:0000313" key="1">
    <source>
        <dbReference type="EMBL" id="EDS42228.1"/>
    </source>
</evidence>
<reference evidence="2" key="2">
    <citation type="submission" date="2021-02" db="UniProtKB">
        <authorList>
            <consortium name="EnsemblMetazoa"/>
        </authorList>
    </citation>
    <scope>IDENTIFICATION</scope>
    <source>
        <strain evidence="2">JHB</strain>
    </source>
</reference>
<dbReference type="EMBL" id="DS232470">
    <property type="protein sequence ID" value="EDS42228.1"/>
    <property type="molecule type" value="Genomic_DNA"/>
</dbReference>
<name>B0X809_CULQU</name>
<dbReference type="EnsemblMetazoa" id="CPIJ015604-RA">
    <property type="protein sequence ID" value="CPIJ015604-PA"/>
    <property type="gene ID" value="CPIJ015604"/>
</dbReference>
<protein>
    <submittedName>
        <fullName evidence="1 2">Uncharacterized protein</fullName>
    </submittedName>
</protein>
<dbReference type="VEuPathDB" id="VectorBase:CQUJHB014807"/>
<dbReference type="AlphaFoldDB" id="B0X809"/>
<proteinExistence type="predicted"/>
<keyword evidence="3" id="KW-1185">Reference proteome</keyword>